<comment type="caution">
    <text evidence="2">The sequence shown here is derived from an EMBL/GenBank/DDBJ whole genome shotgun (WGS) entry which is preliminary data.</text>
</comment>
<evidence type="ECO:0000313" key="3">
    <source>
        <dbReference type="Proteomes" id="UP001249851"/>
    </source>
</evidence>
<feature type="non-terminal residue" evidence="2">
    <location>
        <position position="1"/>
    </location>
</feature>
<protein>
    <submittedName>
        <fullName evidence="2">Uncharacterized protein</fullName>
    </submittedName>
</protein>
<accession>A0AAD9QM34</accession>
<evidence type="ECO:0000313" key="2">
    <source>
        <dbReference type="EMBL" id="KAK2563742.1"/>
    </source>
</evidence>
<dbReference type="Proteomes" id="UP001249851">
    <property type="component" value="Unassembled WGS sequence"/>
</dbReference>
<dbReference type="AlphaFoldDB" id="A0AAD9QM34"/>
<keyword evidence="3" id="KW-1185">Reference proteome</keyword>
<sequence length="322" mass="36553">ETKYVEIWANLKEYNSQELNLKEATWHRKCYQEATHSGMIKRSKERYERELAGPNEQRRKTALPSTSQLTRSKTTPYNRDVCFFCDKAAGYREQLGTVSTKSAGKSLHDAIEITGNDKLWVKLSTAVDLKDAHAIDIKYHKKCWGNNVSTVLRRQSADTKPSEASIAAEIAAKIEFLTTTEIALKSGKVLIMSELQAAYDSILKENGVDNKICSRKVLKQLIQSEIEEVEFHKSKRVNESERVTIKATRDTAVQLSNQESDVNDAMKTLYDAALYLRKCINQSKNADVFKEVRLNRNIALSAIKCHHVALLRVCGRLMHDKS</sequence>
<proteinExistence type="predicted"/>
<evidence type="ECO:0000256" key="1">
    <source>
        <dbReference type="SAM" id="MobiDB-lite"/>
    </source>
</evidence>
<name>A0AAD9QM34_ACRCE</name>
<dbReference type="PANTHER" id="PTHR47018">
    <property type="entry name" value="CXC DOMAIN-CONTAINING PROTEIN-RELATED"/>
    <property type="match status" value="1"/>
</dbReference>
<feature type="compositionally biased region" description="Polar residues" evidence="1">
    <location>
        <begin position="63"/>
        <end position="73"/>
    </location>
</feature>
<feature type="region of interest" description="Disordered" evidence="1">
    <location>
        <begin position="51"/>
        <end position="73"/>
    </location>
</feature>
<reference evidence="2" key="1">
    <citation type="journal article" date="2023" name="G3 (Bethesda)">
        <title>Whole genome assembly and annotation of the endangered Caribbean coral Acropora cervicornis.</title>
        <authorList>
            <person name="Selwyn J.D."/>
            <person name="Vollmer S.V."/>
        </authorList>
    </citation>
    <scope>NUCLEOTIDE SEQUENCE</scope>
    <source>
        <strain evidence="2">K2</strain>
    </source>
</reference>
<dbReference type="EMBL" id="JARQWQ010000024">
    <property type="protein sequence ID" value="KAK2563742.1"/>
    <property type="molecule type" value="Genomic_DNA"/>
</dbReference>
<organism evidence="2 3">
    <name type="scientific">Acropora cervicornis</name>
    <name type="common">Staghorn coral</name>
    <dbReference type="NCBI Taxonomy" id="6130"/>
    <lineage>
        <taxon>Eukaryota</taxon>
        <taxon>Metazoa</taxon>
        <taxon>Cnidaria</taxon>
        <taxon>Anthozoa</taxon>
        <taxon>Hexacorallia</taxon>
        <taxon>Scleractinia</taxon>
        <taxon>Astrocoeniina</taxon>
        <taxon>Acroporidae</taxon>
        <taxon>Acropora</taxon>
    </lineage>
</organism>
<gene>
    <name evidence="2" type="ORF">P5673_012729</name>
</gene>
<reference evidence="2" key="2">
    <citation type="journal article" date="2023" name="Science">
        <title>Genomic signatures of disease resistance in endangered staghorn corals.</title>
        <authorList>
            <person name="Vollmer S.V."/>
            <person name="Selwyn J.D."/>
            <person name="Despard B.A."/>
            <person name="Roesel C.L."/>
        </authorList>
    </citation>
    <scope>NUCLEOTIDE SEQUENCE</scope>
    <source>
        <strain evidence="2">K2</strain>
    </source>
</reference>
<dbReference type="PANTHER" id="PTHR47018:SF3">
    <property type="entry name" value="MYCBP-ASSOCIATED PROTEIN"/>
    <property type="match status" value="1"/>
</dbReference>